<sequence length="281" mass="32605">MSIADELDLRAFLRENVYSRVSTDEVQFELKFFVARQPSAYGDLLPWRLSAGDVNRLVREEHARFGDIHFVDAVENKWTLCLKRFLALKWAASVPQSEYDFFFTADSDSFVRLAALSRRMHHKRPDLLDPRRTFSMWGDMKANWLHWRKANDSSAPDEQYDGEWYDFPIGMGYLMSSALTARLNDVSDRLPHNVPYYSDDVLIGSWVAEYAPETLLMSDKGGFHDPPLHGTQPFPVDYSTVLIHHIDINEMRQLRAMPEWNGEWLPAPQSDESTTSAWRKP</sequence>
<dbReference type="EMBL" id="KV426363">
    <property type="protein sequence ID" value="KZV81846.1"/>
    <property type="molecule type" value="Genomic_DNA"/>
</dbReference>
<dbReference type="Gene3D" id="3.90.550.50">
    <property type="match status" value="1"/>
</dbReference>
<comment type="subcellular location">
    <subcellularLocation>
        <location evidence="1 10">Golgi apparatus membrane</location>
        <topology evidence="1 10">Single-pass type II membrane protein</topology>
    </subcellularLocation>
</comment>
<keyword evidence="8 10" id="KW-0333">Golgi apparatus</keyword>
<evidence type="ECO:0000256" key="5">
    <source>
        <dbReference type="ARBA" id="ARBA00022692"/>
    </source>
</evidence>
<comment type="similarity">
    <text evidence="2 10">Belongs to the glycosyltransferase 31 family.</text>
</comment>
<evidence type="ECO:0000256" key="6">
    <source>
        <dbReference type="ARBA" id="ARBA00022968"/>
    </source>
</evidence>
<evidence type="ECO:0000256" key="1">
    <source>
        <dbReference type="ARBA" id="ARBA00004323"/>
    </source>
</evidence>
<evidence type="ECO:0000256" key="2">
    <source>
        <dbReference type="ARBA" id="ARBA00008661"/>
    </source>
</evidence>
<keyword evidence="12" id="KW-1185">Reference proteome</keyword>
<accession>A0A165C5A1</accession>
<keyword evidence="6" id="KW-0735">Signal-anchor</keyword>
<dbReference type="InParanoid" id="A0A165C5A1"/>
<name>A0A165C5A1_EXIGL</name>
<proteinExistence type="inferred from homology"/>
<dbReference type="GO" id="GO:0000139">
    <property type="term" value="C:Golgi membrane"/>
    <property type="evidence" value="ECO:0007669"/>
    <property type="project" value="UniProtKB-SubCell"/>
</dbReference>
<dbReference type="PANTHER" id="PTHR11214">
    <property type="entry name" value="BETA-1,3-N-ACETYLGLUCOSAMINYLTRANSFERASE"/>
    <property type="match status" value="1"/>
</dbReference>
<keyword evidence="3 10" id="KW-0328">Glycosyltransferase</keyword>
<dbReference type="STRING" id="1314781.A0A165C5A1"/>
<organism evidence="11 12">
    <name type="scientific">Exidia glandulosa HHB12029</name>
    <dbReference type="NCBI Taxonomy" id="1314781"/>
    <lineage>
        <taxon>Eukaryota</taxon>
        <taxon>Fungi</taxon>
        <taxon>Dikarya</taxon>
        <taxon>Basidiomycota</taxon>
        <taxon>Agaricomycotina</taxon>
        <taxon>Agaricomycetes</taxon>
        <taxon>Auriculariales</taxon>
        <taxon>Exidiaceae</taxon>
        <taxon>Exidia</taxon>
    </lineage>
</organism>
<dbReference type="OrthoDB" id="3001461at2759"/>
<dbReference type="AlphaFoldDB" id="A0A165C5A1"/>
<keyword evidence="7" id="KW-1133">Transmembrane helix</keyword>
<evidence type="ECO:0000256" key="9">
    <source>
        <dbReference type="ARBA" id="ARBA00023136"/>
    </source>
</evidence>
<dbReference type="GO" id="GO:0016758">
    <property type="term" value="F:hexosyltransferase activity"/>
    <property type="evidence" value="ECO:0007669"/>
    <property type="project" value="InterPro"/>
</dbReference>
<dbReference type="Proteomes" id="UP000077266">
    <property type="component" value="Unassembled WGS sequence"/>
</dbReference>
<evidence type="ECO:0000256" key="7">
    <source>
        <dbReference type="ARBA" id="ARBA00022989"/>
    </source>
</evidence>
<evidence type="ECO:0000256" key="8">
    <source>
        <dbReference type="ARBA" id="ARBA00023034"/>
    </source>
</evidence>
<protein>
    <recommendedName>
        <fullName evidence="10">Hexosyltransferase</fullName>
        <ecNumber evidence="10">2.4.1.-</ecNumber>
    </recommendedName>
</protein>
<reference evidence="11 12" key="1">
    <citation type="journal article" date="2016" name="Mol. Biol. Evol.">
        <title>Comparative Genomics of Early-Diverging Mushroom-Forming Fungi Provides Insights into the Origins of Lignocellulose Decay Capabilities.</title>
        <authorList>
            <person name="Nagy L.G."/>
            <person name="Riley R."/>
            <person name="Tritt A."/>
            <person name="Adam C."/>
            <person name="Daum C."/>
            <person name="Floudas D."/>
            <person name="Sun H."/>
            <person name="Yadav J.S."/>
            <person name="Pangilinan J."/>
            <person name="Larsson K.H."/>
            <person name="Matsuura K."/>
            <person name="Barry K."/>
            <person name="Labutti K."/>
            <person name="Kuo R."/>
            <person name="Ohm R.A."/>
            <person name="Bhattacharya S.S."/>
            <person name="Shirouzu T."/>
            <person name="Yoshinaga Y."/>
            <person name="Martin F.M."/>
            <person name="Grigoriev I.V."/>
            <person name="Hibbett D.S."/>
        </authorList>
    </citation>
    <scope>NUCLEOTIDE SEQUENCE [LARGE SCALE GENOMIC DNA]</scope>
    <source>
        <strain evidence="11 12">HHB12029</strain>
    </source>
</reference>
<evidence type="ECO:0000256" key="3">
    <source>
        <dbReference type="ARBA" id="ARBA00022676"/>
    </source>
</evidence>
<evidence type="ECO:0000313" key="11">
    <source>
        <dbReference type="EMBL" id="KZV81846.1"/>
    </source>
</evidence>
<dbReference type="Pfam" id="PF01762">
    <property type="entry name" value="Galactosyl_T"/>
    <property type="match status" value="1"/>
</dbReference>
<evidence type="ECO:0000313" key="12">
    <source>
        <dbReference type="Proteomes" id="UP000077266"/>
    </source>
</evidence>
<dbReference type="EC" id="2.4.1.-" evidence="10"/>
<dbReference type="PANTHER" id="PTHR11214:SF351">
    <property type="entry name" value="BETA-1,3-GALACTOSYLTRANSFERASE PVG3"/>
    <property type="match status" value="1"/>
</dbReference>
<evidence type="ECO:0000256" key="10">
    <source>
        <dbReference type="RuleBase" id="RU363063"/>
    </source>
</evidence>
<gene>
    <name evidence="11" type="ORF">EXIGLDRAFT_730529</name>
</gene>
<evidence type="ECO:0000256" key="4">
    <source>
        <dbReference type="ARBA" id="ARBA00022679"/>
    </source>
</evidence>
<dbReference type="InterPro" id="IPR002659">
    <property type="entry name" value="Glyco_trans_31"/>
</dbReference>
<keyword evidence="4" id="KW-0808">Transferase</keyword>
<keyword evidence="9" id="KW-0472">Membrane</keyword>
<keyword evidence="5" id="KW-0812">Transmembrane</keyword>